<keyword evidence="1" id="KW-0472">Membrane</keyword>
<accession>A0A6N2LZL3</accession>
<feature type="transmembrane region" description="Helical" evidence="1">
    <location>
        <begin position="20"/>
        <end position="42"/>
    </location>
</feature>
<sequence length="75" mass="8323">MHLPVLSISYLTDSIVHPTVLSTGFFAILGLFFSTGACTMSLDHPIHRKPFSDLNLTCTFWMSCCMDFCLSSNSN</sequence>
<dbReference type="EMBL" id="CAADRP010001652">
    <property type="protein sequence ID" value="VFU46672.1"/>
    <property type="molecule type" value="Genomic_DNA"/>
</dbReference>
<protein>
    <submittedName>
        <fullName evidence="2">Uncharacterized protein</fullName>
    </submittedName>
</protein>
<gene>
    <name evidence="2" type="ORF">SVIM_LOCUS296960</name>
</gene>
<dbReference type="AlphaFoldDB" id="A0A6N2LZL3"/>
<keyword evidence="1" id="KW-1133">Transmembrane helix</keyword>
<organism evidence="2">
    <name type="scientific">Salix viminalis</name>
    <name type="common">Common osier</name>
    <name type="synonym">Basket willow</name>
    <dbReference type="NCBI Taxonomy" id="40686"/>
    <lineage>
        <taxon>Eukaryota</taxon>
        <taxon>Viridiplantae</taxon>
        <taxon>Streptophyta</taxon>
        <taxon>Embryophyta</taxon>
        <taxon>Tracheophyta</taxon>
        <taxon>Spermatophyta</taxon>
        <taxon>Magnoliopsida</taxon>
        <taxon>eudicotyledons</taxon>
        <taxon>Gunneridae</taxon>
        <taxon>Pentapetalae</taxon>
        <taxon>rosids</taxon>
        <taxon>fabids</taxon>
        <taxon>Malpighiales</taxon>
        <taxon>Salicaceae</taxon>
        <taxon>Saliceae</taxon>
        <taxon>Salix</taxon>
    </lineage>
</organism>
<name>A0A6N2LZL3_SALVM</name>
<keyword evidence="1" id="KW-0812">Transmembrane</keyword>
<proteinExistence type="predicted"/>
<evidence type="ECO:0000313" key="2">
    <source>
        <dbReference type="EMBL" id="VFU46672.1"/>
    </source>
</evidence>
<evidence type="ECO:0000256" key="1">
    <source>
        <dbReference type="SAM" id="Phobius"/>
    </source>
</evidence>
<reference evidence="2" key="1">
    <citation type="submission" date="2019-03" db="EMBL/GenBank/DDBJ databases">
        <authorList>
            <person name="Mank J."/>
            <person name="Almeida P."/>
        </authorList>
    </citation>
    <scope>NUCLEOTIDE SEQUENCE</scope>
    <source>
        <strain evidence="2">78183</strain>
    </source>
</reference>